<dbReference type="InterPro" id="IPR017943">
    <property type="entry name" value="Bactericidal_perm-incr_a/b_dom"/>
</dbReference>
<dbReference type="GO" id="GO:0008289">
    <property type="term" value="F:lipid binding"/>
    <property type="evidence" value="ECO:0007669"/>
    <property type="project" value="InterPro"/>
</dbReference>
<evidence type="ECO:0000313" key="5">
    <source>
        <dbReference type="Proteomes" id="UP000816034"/>
    </source>
</evidence>
<dbReference type="PANTHER" id="PTHR31138:SF1">
    <property type="entry name" value="PDZ DOMAIN-CONTAINING PROTEIN"/>
    <property type="match status" value="1"/>
</dbReference>
<evidence type="ECO:0000256" key="2">
    <source>
        <dbReference type="SAM" id="MobiDB-lite"/>
    </source>
</evidence>
<organism evidence="4 5">
    <name type="scientific">Naegleria lovaniensis</name>
    <name type="common">Amoeba</name>
    <dbReference type="NCBI Taxonomy" id="51637"/>
    <lineage>
        <taxon>Eukaryota</taxon>
        <taxon>Discoba</taxon>
        <taxon>Heterolobosea</taxon>
        <taxon>Tetramitia</taxon>
        <taxon>Eutetramitia</taxon>
        <taxon>Vahlkampfiidae</taxon>
        <taxon>Naegleria</taxon>
    </lineage>
</organism>
<protein>
    <recommendedName>
        <fullName evidence="3">HAM1-like N-terminal domain-containing protein</fullName>
    </recommendedName>
</protein>
<feature type="compositionally biased region" description="Basic and acidic residues" evidence="2">
    <location>
        <begin position="296"/>
        <end position="313"/>
    </location>
</feature>
<dbReference type="Pfam" id="PF19343">
    <property type="entry name" value="HAM1_N"/>
    <property type="match status" value="1"/>
</dbReference>
<comment type="caution">
    <text evidence="4">The sequence shown here is derived from an EMBL/GenBank/DDBJ whole genome shotgun (WGS) entry which is preliminary data.</text>
</comment>
<name>A0AA88KP87_NAELO</name>
<accession>A0AA88KP87</accession>
<dbReference type="InterPro" id="IPR045967">
    <property type="entry name" value="HAM1-like_N"/>
</dbReference>
<proteinExistence type="predicted"/>
<feature type="compositionally biased region" description="Polar residues" evidence="2">
    <location>
        <begin position="277"/>
        <end position="295"/>
    </location>
</feature>
<evidence type="ECO:0000313" key="4">
    <source>
        <dbReference type="EMBL" id="KAG2388391.1"/>
    </source>
</evidence>
<dbReference type="PANTHER" id="PTHR31138">
    <property type="entry name" value="CHROMOSOME 19, WHOLE GENOME SHOTGUN SEQUENCE"/>
    <property type="match status" value="1"/>
</dbReference>
<reference evidence="4 5" key="1">
    <citation type="journal article" date="2018" name="BMC Genomics">
        <title>The genome of Naegleria lovaniensis, the basis for a comparative approach to unravel pathogenicity factors of the human pathogenic amoeba N. fowleri.</title>
        <authorList>
            <person name="Liechti N."/>
            <person name="Schurch N."/>
            <person name="Bruggmann R."/>
            <person name="Wittwer M."/>
        </authorList>
    </citation>
    <scope>NUCLEOTIDE SEQUENCE [LARGE SCALE GENOMIC DNA]</scope>
    <source>
        <strain evidence="4 5">ATCC 30569</strain>
    </source>
</reference>
<dbReference type="RefSeq" id="XP_044552383.1">
    <property type="nucleotide sequence ID" value="XM_044695312.1"/>
</dbReference>
<gene>
    <name evidence="4" type="ORF">C9374_000555</name>
</gene>
<dbReference type="Gene3D" id="3.15.10.10">
    <property type="entry name" value="Bactericidal permeability-increasing protein, domain 1"/>
    <property type="match status" value="1"/>
</dbReference>
<dbReference type="GeneID" id="68093017"/>
<sequence>MVEIKTTPSGISATTTTTAGTKDVTNVTVESKAIDQTVEQFENLVNQGEIPSNTQLLQGVEQVQQVLEKTSSYITQAPNAQNIQKRTLHLLDIVKDLIQEKNPNDTLQRFVSLTNKIIRKYADQVKDITQETSQQLSGTSQDVISSSSQTLEQQVREKQPQVQETLYDAVRNFSNFIFELFRSPHFRLLMIDTLNYLRVLFRSNLKSIERQTDEGLKQAIQRLVNTFQDEEIEEKVSEYVESAKDKVLKEGVPQLPGVSEQTKKEIQSDWSKPLIQVGSQKSSQQQEPQASSTQKQRQEEHEQLLHDEKKMVDENVPSDEQISLQKDVEQKEQLEDQLFDRFNQLIQEFSQNPSYKKSVLGFFNIFDQLKNILVESVSEQKEQAKESLEQVKNDLTEQTSQLVRDMRNDPDFQELLDCGKQLIVQWTGGDEQIVNAMRNSLRDIYRAFKNDKELNELFQESENDIKRYLDNPQLMQQELNHIKYNLRRIREKIVEKKDLRAIDRFNSQLNRAIQKMRNDELLNELNAESRQLLSDLFLDSKGEFTFKTETIQELRTMLVALLKESVEKLTDLDIHYIDSDLEYKLSNLHINASDILPSHVAFSAHSVTNIDYSEENLAQSLQGTKSILVMHLSGMVCHLKDVQFSFQRFSFPQISDEGLLDIDTGDIGLMIHSKILIDTTTPTIGNEFFLSESVSVDIDELKLTFTKTAHHQLLLKLLSPFIQNNVRRKLKEQIQYVLNYSQQQALHKLNRALEQTMKSNKGNIGLSSWVMGGGSGMEGGGGSSTTTTTSDVLASKIGSATVYTGGYQEL</sequence>
<keyword evidence="1" id="KW-0175">Coiled coil</keyword>
<feature type="region of interest" description="Disordered" evidence="2">
    <location>
        <begin position="277"/>
        <end position="315"/>
    </location>
</feature>
<dbReference type="Proteomes" id="UP000816034">
    <property type="component" value="Unassembled WGS sequence"/>
</dbReference>
<keyword evidence="5" id="KW-1185">Reference proteome</keyword>
<evidence type="ECO:0000259" key="3">
    <source>
        <dbReference type="Pfam" id="PF19343"/>
    </source>
</evidence>
<evidence type="ECO:0000256" key="1">
    <source>
        <dbReference type="SAM" id="Coils"/>
    </source>
</evidence>
<feature type="domain" description="HAM1-like N-terminal" evidence="3">
    <location>
        <begin position="45"/>
        <end position="673"/>
    </location>
</feature>
<dbReference type="SUPFAM" id="SSF55394">
    <property type="entry name" value="Bactericidal permeability-increasing protein, BPI"/>
    <property type="match status" value="1"/>
</dbReference>
<dbReference type="AlphaFoldDB" id="A0AA88KP87"/>
<feature type="coiled-coil region" evidence="1">
    <location>
        <begin position="374"/>
        <end position="405"/>
    </location>
</feature>
<dbReference type="EMBL" id="PYSW02000010">
    <property type="protein sequence ID" value="KAG2388391.1"/>
    <property type="molecule type" value="Genomic_DNA"/>
</dbReference>